<evidence type="ECO:0000313" key="3">
    <source>
        <dbReference type="Proteomes" id="UP001054889"/>
    </source>
</evidence>
<dbReference type="PANTHER" id="PTHR33110">
    <property type="entry name" value="F-BOX/KELCH-REPEAT PROTEIN-RELATED"/>
    <property type="match status" value="1"/>
</dbReference>
<keyword evidence="3" id="KW-1185">Reference proteome</keyword>
<organism evidence="2 3">
    <name type="scientific">Eleusine coracana subsp. coracana</name>
    <dbReference type="NCBI Taxonomy" id="191504"/>
    <lineage>
        <taxon>Eukaryota</taxon>
        <taxon>Viridiplantae</taxon>
        <taxon>Streptophyta</taxon>
        <taxon>Embryophyta</taxon>
        <taxon>Tracheophyta</taxon>
        <taxon>Spermatophyta</taxon>
        <taxon>Magnoliopsida</taxon>
        <taxon>Liliopsida</taxon>
        <taxon>Poales</taxon>
        <taxon>Poaceae</taxon>
        <taxon>PACMAD clade</taxon>
        <taxon>Chloridoideae</taxon>
        <taxon>Cynodonteae</taxon>
        <taxon>Eleusininae</taxon>
        <taxon>Eleusine</taxon>
    </lineage>
</organism>
<reference evidence="2" key="1">
    <citation type="journal article" date="2018" name="DNA Res.">
        <title>Multiple hybrid de novo genome assembly of finger millet, an orphan allotetraploid crop.</title>
        <authorList>
            <person name="Hatakeyama M."/>
            <person name="Aluri S."/>
            <person name="Balachadran M.T."/>
            <person name="Sivarajan S.R."/>
            <person name="Patrignani A."/>
            <person name="Gruter S."/>
            <person name="Poveda L."/>
            <person name="Shimizu-Inatsugi R."/>
            <person name="Baeten J."/>
            <person name="Francoijs K.J."/>
            <person name="Nataraja K.N."/>
            <person name="Reddy Y.A.N."/>
            <person name="Phadnis S."/>
            <person name="Ravikumar R.L."/>
            <person name="Schlapbach R."/>
            <person name="Sreeman S.M."/>
            <person name="Shimizu K.K."/>
        </authorList>
    </citation>
    <scope>NUCLEOTIDE SEQUENCE</scope>
</reference>
<dbReference type="AlphaFoldDB" id="A0AAV5FD24"/>
<protein>
    <submittedName>
        <fullName evidence="2">Uncharacterized protein</fullName>
    </submittedName>
</protein>
<sequence>MAEVTLLRSGHRPSWADIPQDLSGMVLRVLLPACADRARFAASCADYKAAACGRWLVFPRDEGCFLVDPFTRATVELPALSHGKLYAVAADDENLLVINISQDPSTGDPEVPRFTNRTSHQG</sequence>
<reference evidence="2" key="2">
    <citation type="submission" date="2021-12" db="EMBL/GenBank/DDBJ databases">
        <title>Resequencing data analysis of finger millet.</title>
        <authorList>
            <person name="Hatakeyama M."/>
            <person name="Aluri S."/>
            <person name="Balachadran M.T."/>
            <person name="Sivarajan S.R."/>
            <person name="Poveda L."/>
            <person name="Shimizu-Inatsugi R."/>
            <person name="Schlapbach R."/>
            <person name="Sreeman S.M."/>
            <person name="Shimizu K.K."/>
        </authorList>
    </citation>
    <scope>NUCLEOTIDE SEQUENCE</scope>
</reference>
<feature type="region of interest" description="Disordered" evidence="1">
    <location>
        <begin position="101"/>
        <end position="122"/>
    </location>
</feature>
<accession>A0AAV5FD24</accession>
<name>A0AAV5FD24_ELECO</name>
<evidence type="ECO:0000256" key="1">
    <source>
        <dbReference type="SAM" id="MobiDB-lite"/>
    </source>
</evidence>
<evidence type="ECO:0000313" key="2">
    <source>
        <dbReference type="EMBL" id="GJN32558.1"/>
    </source>
</evidence>
<proteinExistence type="predicted"/>
<comment type="caution">
    <text evidence="2">The sequence shown here is derived from an EMBL/GenBank/DDBJ whole genome shotgun (WGS) entry which is preliminary data.</text>
</comment>
<dbReference type="PANTHER" id="PTHR33110:SF71">
    <property type="entry name" value="F-BOX_KELCH-REPEAT PROTEIN"/>
    <property type="match status" value="1"/>
</dbReference>
<dbReference type="EMBL" id="BQKI01000084">
    <property type="protein sequence ID" value="GJN32558.1"/>
    <property type="molecule type" value="Genomic_DNA"/>
</dbReference>
<gene>
    <name evidence="2" type="primary">gb21072</name>
    <name evidence="2" type="ORF">PR202_gb21072</name>
</gene>
<dbReference type="Proteomes" id="UP001054889">
    <property type="component" value="Unassembled WGS sequence"/>
</dbReference>